<dbReference type="InterPro" id="IPR046551">
    <property type="entry name" value="DUF6705"/>
</dbReference>
<dbReference type="RefSeq" id="WP_338732484.1">
    <property type="nucleotide sequence ID" value="NZ_CP136924.1"/>
</dbReference>
<dbReference type="AlphaFoldDB" id="A0AAU6P6P2"/>
<name>A0AAU6P6P2_9FLAO</name>
<proteinExistence type="predicted"/>
<dbReference type="Proteomes" id="UP001368318">
    <property type="component" value="Chromosome"/>
</dbReference>
<dbReference type="EMBL" id="CP136925">
    <property type="protein sequence ID" value="WXA13297.1"/>
    <property type="molecule type" value="Genomic_DNA"/>
</dbReference>
<evidence type="ECO:0000313" key="3">
    <source>
        <dbReference type="EMBL" id="WXA13297.1"/>
    </source>
</evidence>
<dbReference type="KEGG" id="mcaa:R3L15_00130"/>
<dbReference type="PROSITE" id="PS51257">
    <property type="entry name" value="PROKAR_LIPOPROTEIN"/>
    <property type="match status" value="1"/>
</dbReference>
<accession>A0AAU6P6P2</accession>
<evidence type="ECO:0000313" key="2">
    <source>
        <dbReference type="EMBL" id="WXA01555.1"/>
    </source>
</evidence>
<sequence length="209" mass="24260">MKHILITLTIFFILLSCKAQTLPLYNPPNGFNINNAYYKDLDGDLTKLVGTWKYTNGNEVFQIILKIQEYVPYNSSVLNISNHEDELYGEYQYIDSNGNEVINTLNNIDNNIDVYDHLINGAYIKGKNYFPPCNDCTVNERRVSVTIEDPLRFYFDYELEIRHIPPDPLNNTPEQIKVIVRNNTHFVTIPTGQPNTHRLPFGEFILIKQ</sequence>
<protein>
    <submittedName>
        <fullName evidence="3">DUF6705 family protein</fullName>
    </submittedName>
</protein>
<gene>
    <name evidence="3" type="ORF">R3L15_00130</name>
    <name evidence="2" type="ORF">R3L16_07265</name>
</gene>
<dbReference type="EMBL" id="CP136924">
    <property type="protein sequence ID" value="WXA01555.1"/>
    <property type="molecule type" value="Genomic_DNA"/>
</dbReference>
<evidence type="ECO:0000313" key="4">
    <source>
        <dbReference type="Proteomes" id="UP001368318"/>
    </source>
</evidence>
<feature type="domain" description="DUF6705" evidence="1">
    <location>
        <begin position="1"/>
        <end position="209"/>
    </location>
</feature>
<organism evidence="3">
    <name type="scientific">Mangrovimonas cancribranchiae</name>
    <dbReference type="NCBI Taxonomy" id="3080055"/>
    <lineage>
        <taxon>Bacteria</taxon>
        <taxon>Pseudomonadati</taxon>
        <taxon>Bacteroidota</taxon>
        <taxon>Flavobacteriia</taxon>
        <taxon>Flavobacteriales</taxon>
        <taxon>Flavobacteriaceae</taxon>
        <taxon>Mangrovimonas</taxon>
    </lineage>
</organism>
<keyword evidence="4" id="KW-1185">Reference proteome</keyword>
<evidence type="ECO:0000259" key="1">
    <source>
        <dbReference type="Pfam" id="PF20448"/>
    </source>
</evidence>
<reference evidence="3 4" key="1">
    <citation type="submission" date="2023-10" db="EMBL/GenBank/DDBJ databases">
        <title>Culture-based analysis of two novel bacteria associated with mangrove crab gills.</title>
        <authorList>
            <person name="Yang X."/>
            <person name="Garuglieri E."/>
            <person name="Van Goethem M.W."/>
            <person name="Fusi M."/>
            <person name="Marasco R."/>
            <person name="Daffonchio D.G."/>
        </authorList>
    </citation>
    <scope>NUCLEOTIDE SEQUENCE</scope>
    <source>
        <strain evidence="3">UG2-1</strain>
        <strain evidence="2">UG2-2</strain>
        <strain evidence="4">UG2_2</strain>
    </source>
</reference>
<dbReference type="Pfam" id="PF20448">
    <property type="entry name" value="DUF6705"/>
    <property type="match status" value="1"/>
</dbReference>